<organism evidence="2 3">
    <name type="scientific">Phenylobacterium terrae</name>
    <dbReference type="NCBI Taxonomy" id="2665495"/>
    <lineage>
        <taxon>Bacteria</taxon>
        <taxon>Pseudomonadati</taxon>
        <taxon>Pseudomonadota</taxon>
        <taxon>Alphaproteobacteria</taxon>
        <taxon>Caulobacterales</taxon>
        <taxon>Caulobacteraceae</taxon>
        <taxon>Phenylobacterium</taxon>
    </lineage>
</organism>
<evidence type="ECO:0000313" key="3">
    <source>
        <dbReference type="Proteomes" id="UP001597237"/>
    </source>
</evidence>
<reference evidence="3" key="1">
    <citation type="journal article" date="2019" name="Int. J. Syst. Evol. Microbiol.">
        <title>The Global Catalogue of Microorganisms (GCM) 10K type strain sequencing project: providing services to taxonomists for standard genome sequencing and annotation.</title>
        <authorList>
            <consortium name="The Broad Institute Genomics Platform"/>
            <consortium name="The Broad Institute Genome Sequencing Center for Infectious Disease"/>
            <person name="Wu L."/>
            <person name="Ma J."/>
        </authorList>
    </citation>
    <scope>NUCLEOTIDE SEQUENCE [LARGE SCALE GENOMIC DNA]</scope>
    <source>
        <strain evidence="3">DFY28</strain>
    </source>
</reference>
<protein>
    <submittedName>
        <fullName evidence="2">DUF983 domain-containing protein</fullName>
    </submittedName>
</protein>
<dbReference type="Proteomes" id="UP001597237">
    <property type="component" value="Unassembled WGS sequence"/>
</dbReference>
<keyword evidence="1" id="KW-0472">Membrane</keyword>
<gene>
    <name evidence="2" type="ORF">ACFSC0_11445</name>
</gene>
<feature type="transmembrane region" description="Helical" evidence="1">
    <location>
        <begin position="51"/>
        <end position="71"/>
    </location>
</feature>
<sequence>MSRPNPLAAGLMARCPNCGEGPLFEGYLKVAARCEACGFDLRSADSGDGPAVFVILIAGFVVSFAALFVEVAVRPPIWVHMIIWLPLTLILSLALVRPLKGVMLAAQFANKASEAGRRDV</sequence>
<evidence type="ECO:0000313" key="2">
    <source>
        <dbReference type="EMBL" id="MFD1784010.1"/>
    </source>
</evidence>
<accession>A0ABW4N5R7</accession>
<dbReference type="RefSeq" id="WP_377282802.1">
    <property type="nucleotide sequence ID" value="NZ_JBHRSI010000008.1"/>
</dbReference>
<keyword evidence="1" id="KW-0812">Transmembrane</keyword>
<comment type="caution">
    <text evidence="2">The sequence shown here is derived from an EMBL/GenBank/DDBJ whole genome shotgun (WGS) entry which is preliminary data.</text>
</comment>
<feature type="transmembrane region" description="Helical" evidence="1">
    <location>
        <begin position="77"/>
        <end position="96"/>
    </location>
</feature>
<name>A0ABW4N5R7_9CAUL</name>
<dbReference type="EMBL" id="JBHUEY010000001">
    <property type="protein sequence ID" value="MFD1784010.1"/>
    <property type="molecule type" value="Genomic_DNA"/>
</dbReference>
<dbReference type="InterPro" id="IPR009325">
    <property type="entry name" value="DUF983"/>
</dbReference>
<evidence type="ECO:0000256" key="1">
    <source>
        <dbReference type="SAM" id="Phobius"/>
    </source>
</evidence>
<keyword evidence="3" id="KW-1185">Reference proteome</keyword>
<dbReference type="Pfam" id="PF06170">
    <property type="entry name" value="DUF983"/>
    <property type="match status" value="1"/>
</dbReference>
<proteinExistence type="predicted"/>
<keyword evidence="1" id="KW-1133">Transmembrane helix</keyword>